<dbReference type="Pfam" id="PF00027">
    <property type="entry name" value="cNMP_binding"/>
    <property type="match status" value="1"/>
</dbReference>
<dbReference type="SUPFAM" id="SSF51206">
    <property type="entry name" value="cAMP-binding domain-like"/>
    <property type="match status" value="1"/>
</dbReference>
<dbReference type="EMBL" id="JAAEDM010000063">
    <property type="protein sequence ID" value="MBR0673234.1"/>
    <property type="molecule type" value="Genomic_DNA"/>
</dbReference>
<dbReference type="CDD" id="cd00038">
    <property type="entry name" value="CAP_ED"/>
    <property type="match status" value="1"/>
</dbReference>
<dbReference type="PANTHER" id="PTHR24567:SF26">
    <property type="entry name" value="REGULATORY PROTEIN YEIL"/>
    <property type="match status" value="1"/>
</dbReference>
<keyword evidence="3" id="KW-1185">Reference proteome</keyword>
<dbReference type="InterPro" id="IPR000595">
    <property type="entry name" value="cNMP-bd_dom"/>
</dbReference>
<dbReference type="InterPro" id="IPR018490">
    <property type="entry name" value="cNMP-bd_dom_sf"/>
</dbReference>
<evidence type="ECO:0000259" key="1">
    <source>
        <dbReference type="PROSITE" id="PS50042"/>
    </source>
</evidence>
<evidence type="ECO:0000313" key="3">
    <source>
        <dbReference type="Proteomes" id="UP001138751"/>
    </source>
</evidence>
<dbReference type="Gene3D" id="2.60.120.10">
    <property type="entry name" value="Jelly Rolls"/>
    <property type="match status" value="1"/>
</dbReference>
<dbReference type="InterPro" id="IPR014710">
    <property type="entry name" value="RmlC-like_jellyroll"/>
</dbReference>
<feature type="domain" description="Cyclic nucleotide-binding" evidence="1">
    <location>
        <begin position="24"/>
        <end position="118"/>
    </location>
</feature>
<dbReference type="GO" id="GO:0005829">
    <property type="term" value="C:cytosol"/>
    <property type="evidence" value="ECO:0007669"/>
    <property type="project" value="TreeGrafter"/>
</dbReference>
<comment type="caution">
    <text evidence="2">The sequence shown here is derived from an EMBL/GenBank/DDBJ whole genome shotgun (WGS) entry which is preliminary data.</text>
</comment>
<dbReference type="InterPro" id="IPR050397">
    <property type="entry name" value="Env_Response_Regulators"/>
</dbReference>
<gene>
    <name evidence="2" type="ORF">GXW76_18815</name>
</gene>
<dbReference type="Proteomes" id="UP001138751">
    <property type="component" value="Unassembled WGS sequence"/>
</dbReference>
<dbReference type="PANTHER" id="PTHR24567">
    <property type="entry name" value="CRP FAMILY TRANSCRIPTIONAL REGULATORY PROTEIN"/>
    <property type="match status" value="1"/>
</dbReference>
<proteinExistence type="predicted"/>
<reference evidence="2" key="2">
    <citation type="journal article" date="2021" name="Syst. Appl. Microbiol.">
        <title>Roseomonas hellenica sp. nov., isolated from roots of wild-growing Alkanna tinctoria.</title>
        <authorList>
            <person name="Rat A."/>
            <person name="Naranjo H.D."/>
            <person name="Lebbe L."/>
            <person name="Cnockaert M."/>
            <person name="Krigas N."/>
            <person name="Grigoriadou K."/>
            <person name="Maloupa E."/>
            <person name="Willems A."/>
        </authorList>
    </citation>
    <scope>NUCLEOTIDE SEQUENCE</scope>
    <source>
        <strain evidence="2">LMG 31231</strain>
    </source>
</reference>
<dbReference type="PROSITE" id="PS50042">
    <property type="entry name" value="CNMP_BINDING_3"/>
    <property type="match status" value="1"/>
</dbReference>
<dbReference type="GO" id="GO:0003700">
    <property type="term" value="F:DNA-binding transcription factor activity"/>
    <property type="evidence" value="ECO:0007669"/>
    <property type="project" value="TreeGrafter"/>
</dbReference>
<evidence type="ECO:0000313" key="2">
    <source>
        <dbReference type="EMBL" id="MBR0673234.1"/>
    </source>
</evidence>
<accession>A0A9X9X1F5</accession>
<protein>
    <submittedName>
        <fullName evidence="2">Cyclic nucleotide-binding domain-containing protein</fullName>
    </submittedName>
</protein>
<sequence length="126" mass="13843">MSATNIADVDMCQTVSSLGTVQSYAAGDTIFREGDPARYMYVVLNGMVEIASRGRTIETLMKGDALGIVSLIDGRTRSTNAIATIDCELAVLDERTFRHAVEEVPHFVWFVMDELARRLRATNAAL</sequence>
<dbReference type="AlphaFoldDB" id="A0A9X9X1F5"/>
<name>A0A9X9X1F5_9PROT</name>
<reference evidence="2" key="1">
    <citation type="submission" date="2020-01" db="EMBL/GenBank/DDBJ databases">
        <authorList>
            <person name="Rat A."/>
        </authorList>
    </citation>
    <scope>NUCLEOTIDE SEQUENCE</scope>
    <source>
        <strain evidence="2">LMG 31231</strain>
    </source>
</reference>
<dbReference type="RefSeq" id="WP_211863644.1">
    <property type="nucleotide sequence ID" value="NZ_JAAEDM010000063.1"/>
</dbReference>
<organism evidence="2 3">
    <name type="scientific">Neoroseomonas soli</name>
    <dbReference type="NCBI Taxonomy" id="1081025"/>
    <lineage>
        <taxon>Bacteria</taxon>
        <taxon>Pseudomonadati</taxon>
        <taxon>Pseudomonadota</taxon>
        <taxon>Alphaproteobacteria</taxon>
        <taxon>Acetobacterales</taxon>
        <taxon>Acetobacteraceae</taxon>
        <taxon>Neoroseomonas</taxon>
    </lineage>
</organism>
<dbReference type="SMART" id="SM00100">
    <property type="entry name" value="cNMP"/>
    <property type="match status" value="1"/>
</dbReference>